<evidence type="ECO:0000313" key="2">
    <source>
        <dbReference type="Proteomes" id="UP000662618"/>
    </source>
</evidence>
<comment type="caution">
    <text evidence="1">The sequence shown here is derived from an EMBL/GenBank/DDBJ whole genome shotgun (WGS) entry which is preliminary data.</text>
</comment>
<protein>
    <submittedName>
        <fullName evidence="1">Uncharacterized protein</fullName>
    </submittedName>
</protein>
<reference evidence="1" key="1">
    <citation type="submission" date="2020-12" db="EMBL/GenBank/DDBJ databases">
        <authorList>
            <person name="Rodrigo-Torres L."/>
            <person name="Arahal R. D."/>
            <person name="Lucena T."/>
        </authorList>
    </citation>
    <scope>NUCLEOTIDE SEQUENCE</scope>
    <source>
        <strain evidence="1">CECT 9390</strain>
    </source>
</reference>
<sequence>MDDEKTAQNLLREFYAEEYIHRWVRGRSDNLPDYRYVMVVY</sequence>
<gene>
    <name evidence="1" type="ORF">CHRY9390_01623</name>
</gene>
<name>A0A9N8QSF3_9FLAO</name>
<accession>A0A9N8QSF3</accession>
<dbReference type="EMBL" id="CAJIMS010000001">
    <property type="protein sequence ID" value="CAD7807186.1"/>
    <property type="molecule type" value="Genomic_DNA"/>
</dbReference>
<dbReference type="Proteomes" id="UP000662618">
    <property type="component" value="Unassembled WGS sequence"/>
</dbReference>
<organism evidence="1 2">
    <name type="scientific">Chryseobacterium aquaeductus</name>
    <dbReference type="NCBI Taxonomy" id="2675056"/>
    <lineage>
        <taxon>Bacteria</taxon>
        <taxon>Pseudomonadati</taxon>
        <taxon>Bacteroidota</taxon>
        <taxon>Flavobacteriia</taxon>
        <taxon>Flavobacteriales</taxon>
        <taxon>Weeksellaceae</taxon>
        <taxon>Chryseobacterium group</taxon>
        <taxon>Chryseobacterium</taxon>
    </lineage>
</organism>
<keyword evidence="2" id="KW-1185">Reference proteome</keyword>
<evidence type="ECO:0000313" key="1">
    <source>
        <dbReference type="EMBL" id="CAD7807186.1"/>
    </source>
</evidence>
<dbReference type="AlphaFoldDB" id="A0A9N8QSF3"/>
<proteinExistence type="predicted"/>